<organism evidence="4 5">
    <name type="scientific">Helianthus annuus</name>
    <name type="common">Common sunflower</name>
    <dbReference type="NCBI Taxonomy" id="4232"/>
    <lineage>
        <taxon>Eukaryota</taxon>
        <taxon>Viridiplantae</taxon>
        <taxon>Streptophyta</taxon>
        <taxon>Embryophyta</taxon>
        <taxon>Tracheophyta</taxon>
        <taxon>Spermatophyta</taxon>
        <taxon>Magnoliopsida</taxon>
        <taxon>eudicotyledons</taxon>
        <taxon>Gunneridae</taxon>
        <taxon>Pentapetalae</taxon>
        <taxon>asterids</taxon>
        <taxon>campanulids</taxon>
        <taxon>Asterales</taxon>
        <taxon>Asteraceae</taxon>
        <taxon>Asteroideae</taxon>
        <taxon>Heliantheae alliance</taxon>
        <taxon>Heliantheae</taxon>
        <taxon>Helianthus</taxon>
    </lineage>
</organism>
<dbReference type="Pfam" id="PF24758">
    <property type="entry name" value="LRR_At5g56370"/>
    <property type="match status" value="1"/>
</dbReference>
<sequence length="353" mass="40837">MGDRKKVNVERDRLSSLGDDLIHKILSLVSTKHAVETSVLSSRWRYIWTSISYLSLSSNDFCTLLKFSEFVTHVLSGRNNQIEVFSVELTFHRKVSRALFKRILDYAFSHNVQQLNVTYLPGKKTKFPVSLFSSQSLKHLALIGCIYGHFITTPPTWELPALVTLSLYRVTLYDDYTNKCASLFSNCANLKNLTIKRCRMMAPNGFNVSHPGLTSLTFEDGCKRVNVDTPQLKNLTIKDWRGMHLICAPILSSLHYKDPYFIHRNDIETFFDDVLVDNGLLQLSTHLLHLEKVEICIHHLYGDKAYTHKIVCLLQKLHSVKSLTLNWEIIKVCRYWFLMLSFTSNKDFQHKQM</sequence>
<dbReference type="EMBL" id="MNCJ02000332">
    <property type="protein sequence ID" value="KAF5753709.1"/>
    <property type="molecule type" value="Genomic_DNA"/>
</dbReference>
<dbReference type="InParanoid" id="A0A251RLF2"/>
<evidence type="ECO:0000259" key="1">
    <source>
        <dbReference type="Pfam" id="PF00646"/>
    </source>
</evidence>
<dbReference type="InterPro" id="IPR001810">
    <property type="entry name" value="F-box_dom"/>
</dbReference>
<dbReference type="InterPro" id="IPR053781">
    <property type="entry name" value="F-box_AtFBL13-like"/>
</dbReference>
<dbReference type="Pfam" id="PF00646">
    <property type="entry name" value="F-box"/>
    <property type="match status" value="1"/>
</dbReference>
<reference evidence="3" key="3">
    <citation type="submission" date="2020-06" db="EMBL/GenBank/DDBJ databases">
        <title>Helianthus annuus Genome sequencing and assembly Release 2.</title>
        <authorList>
            <person name="Gouzy J."/>
            <person name="Langlade N."/>
            <person name="Munos S."/>
        </authorList>
    </citation>
    <scope>NUCLEOTIDE SEQUENCE</scope>
    <source>
        <tissue evidence="3">Leaves</tissue>
    </source>
</reference>
<dbReference type="InterPro" id="IPR032675">
    <property type="entry name" value="LRR_dom_sf"/>
</dbReference>
<dbReference type="EMBL" id="CM007906">
    <property type="protein sequence ID" value="OTF85165.1"/>
    <property type="molecule type" value="Genomic_DNA"/>
</dbReference>
<feature type="domain" description="F-box" evidence="1">
    <location>
        <begin position="14"/>
        <end position="52"/>
    </location>
</feature>
<accession>A0A251RLF2</accession>
<feature type="domain" description="F-box/LRR-repeat protein 15/At3g58940/PEG3-like LRR" evidence="2">
    <location>
        <begin position="102"/>
        <end position="267"/>
    </location>
</feature>
<dbReference type="Proteomes" id="UP000215914">
    <property type="component" value="Chromosome 17"/>
</dbReference>
<dbReference type="InterPro" id="IPR055411">
    <property type="entry name" value="LRR_FXL15/At3g58940/PEG3-like"/>
</dbReference>
<name>A0A251RLF2_HELAN</name>
<reference evidence="3 5" key="1">
    <citation type="journal article" date="2017" name="Nature">
        <title>The sunflower genome provides insights into oil metabolism, flowering and Asterid evolution.</title>
        <authorList>
            <person name="Badouin H."/>
            <person name="Gouzy J."/>
            <person name="Grassa C.J."/>
            <person name="Murat F."/>
            <person name="Staton S.E."/>
            <person name="Cottret L."/>
            <person name="Lelandais-Briere C."/>
            <person name="Owens G.L."/>
            <person name="Carrere S."/>
            <person name="Mayjonade B."/>
            <person name="Legrand L."/>
            <person name="Gill N."/>
            <person name="Kane N.C."/>
            <person name="Bowers J.E."/>
            <person name="Hubner S."/>
            <person name="Bellec A."/>
            <person name="Berard A."/>
            <person name="Berges H."/>
            <person name="Blanchet N."/>
            <person name="Boniface M.C."/>
            <person name="Brunel D."/>
            <person name="Catrice O."/>
            <person name="Chaidir N."/>
            <person name="Claudel C."/>
            <person name="Donnadieu C."/>
            <person name="Faraut T."/>
            <person name="Fievet G."/>
            <person name="Helmstetter N."/>
            <person name="King M."/>
            <person name="Knapp S.J."/>
            <person name="Lai Z."/>
            <person name="Le Paslier M.C."/>
            <person name="Lippi Y."/>
            <person name="Lorenzon L."/>
            <person name="Mandel J.R."/>
            <person name="Marage G."/>
            <person name="Marchand G."/>
            <person name="Marquand E."/>
            <person name="Bret-Mestries E."/>
            <person name="Morien E."/>
            <person name="Nambeesan S."/>
            <person name="Nguyen T."/>
            <person name="Pegot-Espagnet P."/>
            <person name="Pouilly N."/>
            <person name="Raftis F."/>
            <person name="Sallet E."/>
            <person name="Schiex T."/>
            <person name="Thomas J."/>
            <person name="Vandecasteele C."/>
            <person name="Vares D."/>
            <person name="Vear F."/>
            <person name="Vautrin S."/>
            <person name="Crespi M."/>
            <person name="Mangin B."/>
            <person name="Burke J.M."/>
            <person name="Salse J."/>
            <person name="Munos S."/>
            <person name="Vincourt P."/>
            <person name="Rieseberg L.H."/>
            <person name="Langlade N.B."/>
        </authorList>
    </citation>
    <scope>NUCLEOTIDE SEQUENCE [LARGE SCALE GENOMIC DNA]</scope>
    <source>
        <strain evidence="5">cv. SF193</strain>
        <tissue evidence="3">Leaves</tissue>
    </source>
</reference>
<evidence type="ECO:0000259" key="2">
    <source>
        <dbReference type="Pfam" id="PF24758"/>
    </source>
</evidence>
<dbReference type="Gene3D" id="3.80.10.10">
    <property type="entry name" value="Ribonuclease Inhibitor"/>
    <property type="match status" value="1"/>
</dbReference>
<gene>
    <name evidence="4" type="ORF">HannXRQ_Chr17g0537021</name>
    <name evidence="3" type="ORF">HanXRQr2_Chr17g0783141</name>
</gene>
<evidence type="ECO:0000313" key="5">
    <source>
        <dbReference type="Proteomes" id="UP000215914"/>
    </source>
</evidence>
<evidence type="ECO:0000313" key="3">
    <source>
        <dbReference type="EMBL" id="KAF5753709.1"/>
    </source>
</evidence>
<proteinExistence type="predicted"/>
<dbReference type="AlphaFoldDB" id="A0A251RLF2"/>
<evidence type="ECO:0000313" key="4">
    <source>
        <dbReference type="EMBL" id="OTF85165.1"/>
    </source>
</evidence>
<dbReference type="SUPFAM" id="SSF81383">
    <property type="entry name" value="F-box domain"/>
    <property type="match status" value="1"/>
</dbReference>
<dbReference type="InterPro" id="IPR036047">
    <property type="entry name" value="F-box-like_dom_sf"/>
</dbReference>
<reference evidence="4" key="2">
    <citation type="submission" date="2017-02" db="EMBL/GenBank/DDBJ databases">
        <title>Sunflower complete genome.</title>
        <authorList>
            <person name="Langlade N."/>
            <person name="Munos S."/>
        </authorList>
    </citation>
    <scope>NUCLEOTIDE SEQUENCE [LARGE SCALE GENOMIC DNA]</scope>
    <source>
        <tissue evidence="4">Leaves</tissue>
    </source>
</reference>
<dbReference type="PANTHER" id="PTHR32212:SF260">
    <property type="entry name" value="LEUCINE-RICH REPEAT DOMAIN SUPERFAMILY, F-BOX-LIKE DOMAIN SUPERFAMILY"/>
    <property type="match status" value="1"/>
</dbReference>
<dbReference type="OMA" id="THFERTH"/>
<dbReference type="CDD" id="cd22160">
    <property type="entry name" value="F-box_AtFBL13-like"/>
    <property type="match status" value="1"/>
</dbReference>
<dbReference type="Gramene" id="mRNA:HanXRQr2_Chr17g0783141">
    <property type="protein sequence ID" value="CDS:HanXRQr2_Chr17g0783141.1"/>
    <property type="gene ID" value="HanXRQr2_Chr17g0783141"/>
</dbReference>
<dbReference type="PANTHER" id="PTHR32212">
    <property type="entry name" value="CYCLIN-LIKE F-BOX"/>
    <property type="match status" value="1"/>
</dbReference>
<keyword evidence="5" id="KW-1185">Reference proteome</keyword>
<dbReference type="SUPFAM" id="SSF52047">
    <property type="entry name" value="RNI-like"/>
    <property type="match status" value="1"/>
</dbReference>
<protein>
    <submittedName>
        <fullName evidence="3">F-box domain, leucine-rich repeat domain superfamily, F-box-like domain superfamily</fullName>
    </submittedName>
    <submittedName>
        <fullName evidence="4">Putative F-box domain, Leucine-rich repeat domain, L domain-like protein</fullName>
    </submittedName>
</protein>